<feature type="chain" id="PRO_5037956938" evidence="1">
    <location>
        <begin position="20"/>
        <end position="146"/>
    </location>
</feature>
<accession>A0A934RZL3</accession>
<gene>
    <name evidence="2" type="ORF">JIN87_21885</name>
</gene>
<evidence type="ECO:0000256" key="1">
    <source>
        <dbReference type="SAM" id="SignalP"/>
    </source>
</evidence>
<dbReference type="AlphaFoldDB" id="A0A934RZL3"/>
<sequence>MKKILLFAFSLICGSVLHAQQEKVIVFPVEAIVDGARFSKQKFNETYPGIDVTLYGLSDEGWYVRYKHELLTYLYGPIDDLTFARRQKKIMEEIRLSIVLKNPSLSSSTVDIIRFDFNATPENMGQVEDVDNPYLIPELTEDKDKE</sequence>
<keyword evidence="3" id="KW-1185">Reference proteome</keyword>
<organism evidence="2 3">
    <name type="scientific">Pelagicoccus mobilis</name>
    <dbReference type="NCBI Taxonomy" id="415221"/>
    <lineage>
        <taxon>Bacteria</taxon>
        <taxon>Pseudomonadati</taxon>
        <taxon>Verrucomicrobiota</taxon>
        <taxon>Opitutia</taxon>
        <taxon>Puniceicoccales</taxon>
        <taxon>Pelagicoccaceae</taxon>
        <taxon>Pelagicoccus</taxon>
    </lineage>
</organism>
<keyword evidence="1" id="KW-0732">Signal</keyword>
<feature type="signal peptide" evidence="1">
    <location>
        <begin position="1"/>
        <end position="19"/>
    </location>
</feature>
<protein>
    <submittedName>
        <fullName evidence="2">Uncharacterized protein</fullName>
    </submittedName>
</protein>
<dbReference type="RefSeq" id="WP_200357763.1">
    <property type="nucleotide sequence ID" value="NZ_JAENIL010000050.1"/>
</dbReference>
<dbReference type="EMBL" id="JAENIL010000050">
    <property type="protein sequence ID" value="MBK1879551.1"/>
    <property type="molecule type" value="Genomic_DNA"/>
</dbReference>
<evidence type="ECO:0000313" key="2">
    <source>
        <dbReference type="EMBL" id="MBK1879551.1"/>
    </source>
</evidence>
<evidence type="ECO:0000313" key="3">
    <source>
        <dbReference type="Proteomes" id="UP000617628"/>
    </source>
</evidence>
<proteinExistence type="predicted"/>
<name>A0A934RZL3_9BACT</name>
<dbReference type="Proteomes" id="UP000617628">
    <property type="component" value="Unassembled WGS sequence"/>
</dbReference>
<reference evidence="2" key="1">
    <citation type="submission" date="2021-01" db="EMBL/GenBank/DDBJ databases">
        <title>Modified the classification status of verrucomicrobia.</title>
        <authorList>
            <person name="Feng X."/>
        </authorList>
    </citation>
    <scope>NUCLEOTIDE SEQUENCE</scope>
    <source>
        <strain evidence="2">KCTC 13126</strain>
    </source>
</reference>
<comment type="caution">
    <text evidence="2">The sequence shown here is derived from an EMBL/GenBank/DDBJ whole genome shotgun (WGS) entry which is preliminary data.</text>
</comment>